<comment type="caution">
    <text evidence="1">The sequence shown here is derived from an EMBL/GenBank/DDBJ whole genome shotgun (WGS) entry which is preliminary data.</text>
</comment>
<dbReference type="EMBL" id="RAPQ01000008">
    <property type="protein sequence ID" value="RKE04168.1"/>
    <property type="molecule type" value="Genomic_DNA"/>
</dbReference>
<keyword evidence="2" id="KW-1185">Reference proteome</keyword>
<protein>
    <submittedName>
        <fullName evidence="1">Uncharacterized protein</fullName>
    </submittedName>
</protein>
<evidence type="ECO:0000313" key="2">
    <source>
        <dbReference type="Proteomes" id="UP000284531"/>
    </source>
</evidence>
<gene>
    <name evidence="1" type="ORF">BXY64_1184</name>
</gene>
<name>A0A419X8U3_9BACT</name>
<proteinExistence type="predicted"/>
<dbReference type="OrthoDB" id="1443397at2"/>
<dbReference type="RefSeq" id="WP_120238973.1">
    <property type="nucleotide sequence ID" value="NZ_RAPQ01000008.1"/>
</dbReference>
<reference evidence="1 2" key="1">
    <citation type="submission" date="2018-09" db="EMBL/GenBank/DDBJ databases">
        <title>Genomic Encyclopedia of Archaeal and Bacterial Type Strains, Phase II (KMG-II): from individual species to whole genera.</title>
        <authorList>
            <person name="Goeker M."/>
        </authorList>
    </citation>
    <scope>NUCLEOTIDE SEQUENCE [LARGE SCALE GENOMIC DNA]</scope>
    <source>
        <strain evidence="1 2">DSM 21950</strain>
    </source>
</reference>
<evidence type="ECO:0000313" key="1">
    <source>
        <dbReference type="EMBL" id="RKE04168.1"/>
    </source>
</evidence>
<dbReference type="Proteomes" id="UP000284531">
    <property type="component" value="Unassembled WGS sequence"/>
</dbReference>
<dbReference type="AlphaFoldDB" id="A0A419X8U3"/>
<organism evidence="1 2">
    <name type="scientific">Marinifilum flexuosum</name>
    <dbReference type="NCBI Taxonomy" id="1117708"/>
    <lineage>
        <taxon>Bacteria</taxon>
        <taxon>Pseudomonadati</taxon>
        <taxon>Bacteroidota</taxon>
        <taxon>Bacteroidia</taxon>
        <taxon>Marinilabiliales</taxon>
        <taxon>Marinifilaceae</taxon>
    </lineage>
</organism>
<accession>A0A419X8U3</accession>
<sequence>MEAIESTTRKRLFTNAEIQKRIVAVAEKLPNEELNKFLDRDHSNEIFGVRLPLFIRIKVTATTEDKNTIKKDQKGYNRYTWKYEFSRAGYNYAIVNDWYPRHDKNVKKWLDENE</sequence>